<evidence type="ECO:0000256" key="1">
    <source>
        <dbReference type="SAM" id="MobiDB-lite"/>
    </source>
</evidence>
<feature type="compositionally biased region" description="Gly residues" evidence="1">
    <location>
        <begin position="34"/>
        <end position="47"/>
    </location>
</feature>
<organism evidence="3 4">
    <name type="scientific">Oryza sativa subsp. japonica</name>
    <name type="common">Rice</name>
    <dbReference type="NCBI Taxonomy" id="39947"/>
    <lineage>
        <taxon>Eukaryota</taxon>
        <taxon>Viridiplantae</taxon>
        <taxon>Streptophyta</taxon>
        <taxon>Embryophyta</taxon>
        <taxon>Tracheophyta</taxon>
        <taxon>Spermatophyta</taxon>
        <taxon>Magnoliopsida</taxon>
        <taxon>Liliopsida</taxon>
        <taxon>Poales</taxon>
        <taxon>Poaceae</taxon>
        <taxon>BOP clade</taxon>
        <taxon>Oryzoideae</taxon>
        <taxon>Oryzeae</taxon>
        <taxon>Oryzinae</taxon>
        <taxon>Oryza</taxon>
        <taxon>Oryza sativa</taxon>
    </lineage>
</organism>
<protein>
    <submittedName>
        <fullName evidence="3">Uncharacterized protein</fullName>
    </submittedName>
</protein>
<evidence type="ECO:0000313" key="2">
    <source>
        <dbReference type="EMBL" id="BAD35610.1"/>
    </source>
</evidence>
<reference evidence="3" key="2">
    <citation type="submission" date="2002-06" db="EMBL/GenBank/DDBJ databases">
        <title>Oryza sativa nipponbare(GA3) genomic DNA, chromosome 6, PAC clone:P0029C06.</title>
        <authorList>
            <person name="Sasaki T."/>
            <person name="Matsumoto T."/>
            <person name="Katayose Y."/>
        </authorList>
    </citation>
    <scope>NUCLEOTIDE SEQUENCE</scope>
</reference>
<dbReference type="EMBL" id="AP004279">
    <property type="protein sequence ID" value="BAD35610.1"/>
    <property type="molecule type" value="Genomic_DNA"/>
</dbReference>
<evidence type="ECO:0000313" key="4">
    <source>
        <dbReference type="Proteomes" id="UP000000763"/>
    </source>
</evidence>
<accession>Q69Q35</accession>
<sequence length="122" mass="11849">MAVSEGGEAELSRALTVAAEAEVEAAEAKVTVARGGGPAVGARGGGGDGEEMEMEGEVGVHGGGHGGEVEASARRAASRPPDLPAIDASSLAARHRIFPPPTPTGAMGVTPPANAMAGGGKR</sequence>
<reference evidence="4" key="4">
    <citation type="journal article" date="2008" name="Nucleic Acids Res.">
        <title>The rice annotation project database (RAP-DB): 2008 update.</title>
        <authorList>
            <consortium name="The rice annotation project (RAP)"/>
        </authorList>
    </citation>
    <scope>GENOME REANNOTATION</scope>
    <source>
        <strain evidence="4">cv. Nipponbare</strain>
    </source>
</reference>
<dbReference type="AlphaFoldDB" id="Q69Q35"/>
<dbReference type="EMBL" id="AP005446">
    <property type="protein sequence ID" value="BAD36118.1"/>
    <property type="molecule type" value="Genomic_DNA"/>
</dbReference>
<reference evidence="4" key="3">
    <citation type="journal article" date="2005" name="Nature">
        <title>The map-based sequence of the rice genome.</title>
        <authorList>
            <consortium name="International rice genome sequencing project (IRGSP)"/>
            <person name="Matsumoto T."/>
            <person name="Wu J."/>
            <person name="Kanamori H."/>
            <person name="Katayose Y."/>
            <person name="Fujisawa M."/>
            <person name="Namiki N."/>
            <person name="Mizuno H."/>
            <person name="Yamamoto K."/>
            <person name="Antonio B.A."/>
            <person name="Baba T."/>
            <person name="Sakata K."/>
            <person name="Nagamura Y."/>
            <person name="Aoki H."/>
            <person name="Arikawa K."/>
            <person name="Arita K."/>
            <person name="Bito T."/>
            <person name="Chiden Y."/>
            <person name="Fujitsuka N."/>
            <person name="Fukunaka R."/>
            <person name="Hamada M."/>
            <person name="Harada C."/>
            <person name="Hayashi A."/>
            <person name="Hijishita S."/>
            <person name="Honda M."/>
            <person name="Hosokawa S."/>
            <person name="Ichikawa Y."/>
            <person name="Idonuma A."/>
            <person name="Iijima M."/>
            <person name="Ikeda M."/>
            <person name="Ikeno M."/>
            <person name="Ito K."/>
            <person name="Ito S."/>
            <person name="Ito T."/>
            <person name="Ito Y."/>
            <person name="Ito Y."/>
            <person name="Iwabuchi A."/>
            <person name="Kamiya K."/>
            <person name="Karasawa W."/>
            <person name="Kurita K."/>
            <person name="Katagiri S."/>
            <person name="Kikuta A."/>
            <person name="Kobayashi H."/>
            <person name="Kobayashi N."/>
            <person name="Machita K."/>
            <person name="Maehara T."/>
            <person name="Masukawa M."/>
            <person name="Mizubayashi T."/>
            <person name="Mukai Y."/>
            <person name="Nagasaki H."/>
            <person name="Nagata Y."/>
            <person name="Naito S."/>
            <person name="Nakashima M."/>
            <person name="Nakama Y."/>
            <person name="Nakamichi Y."/>
            <person name="Nakamura M."/>
            <person name="Meguro A."/>
            <person name="Negishi M."/>
            <person name="Ohta I."/>
            <person name="Ohta T."/>
            <person name="Okamoto M."/>
            <person name="Ono N."/>
            <person name="Saji S."/>
            <person name="Sakaguchi M."/>
            <person name="Sakai K."/>
            <person name="Shibata M."/>
            <person name="Shimokawa T."/>
            <person name="Song J."/>
            <person name="Takazaki Y."/>
            <person name="Terasawa K."/>
            <person name="Tsugane M."/>
            <person name="Tsuji K."/>
            <person name="Ueda S."/>
            <person name="Waki K."/>
            <person name="Yamagata H."/>
            <person name="Yamamoto M."/>
            <person name="Yamamoto S."/>
            <person name="Yamane H."/>
            <person name="Yoshiki S."/>
            <person name="Yoshihara R."/>
            <person name="Yukawa K."/>
            <person name="Zhong H."/>
            <person name="Yano M."/>
            <person name="Yuan Q."/>
            <person name="Ouyang S."/>
            <person name="Liu J."/>
            <person name="Jones K.M."/>
            <person name="Gansberger K."/>
            <person name="Moffat K."/>
            <person name="Hill J."/>
            <person name="Bera J."/>
            <person name="Fadrosh D."/>
            <person name="Jin S."/>
            <person name="Johri S."/>
            <person name="Kim M."/>
            <person name="Overton L."/>
            <person name="Reardon M."/>
            <person name="Tsitrin T."/>
            <person name="Vuong H."/>
            <person name="Weaver B."/>
            <person name="Ciecko A."/>
            <person name="Tallon L."/>
            <person name="Jackson J."/>
            <person name="Pai G."/>
            <person name="Aken S.V."/>
            <person name="Utterback T."/>
            <person name="Reidmuller S."/>
            <person name="Feldblyum T."/>
            <person name="Hsiao J."/>
            <person name="Zismann V."/>
            <person name="Iobst S."/>
            <person name="de Vazeille A.R."/>
            <person name="Buell C.R."/>
            <person name="Ying K."/>
            <person name="Li Y."/>
            <person name="Lu T."/>
            <person name="Huang Y."/>
            <person name="Zhao Q."/>
            <person name="Feng Q."/>
            <person name="Zhang L."/>
            <person name="Zhu J."/>
            <person name="Weng Q."/>
            <person name="Mu J."/>
            <person name="Lu Y."/>
            <person name="Fan D."/>
            <person name="Liu Y."/>
            <person name="Guan J."/>
            <person name="Zhang Y."/>
            <person name="Yu S."/>
            <person name="Liu X."/>
            <person name="Zhang Y."/>
            <person name="Hong G."/>
            <person name="Han B."/>
            <person name="Choisne N."/>
            <person name="Demange N."/>
            <person name="Orjeda G."/>
            <person name="Samain S."/>
            <person name="Cattolico L."/>
            <person name="Pelletier E."/>
            <person name="Couloux A."/>
            <person name="Segurens B."/>
            <person name="Wincker P."/>
            <person name="D'Hont A."/>
            <person name="Scarpelli C."/>
            <person name="Weissenbach J."/>
            <person name="Salanoubat M."/>
            <person name="Quetier F."/>
            <person name="Yu Y."/>
            <person name="Kim H.R."/>
            <person name="Rambo T."/>
            <person name="Currie J."/>
            <person name="Collura K."/>
            <person name="Luo M."/>
            <person name="Yang T."/>
            <person name="Ammiraju J.S.S."/>
            <person name="Engler F."/>
            <person name="Soderlund C."/>
            <person name="Wing R.A."/>
            <person name="Palmer L.E."/>
            <person name="de la Bastide M."/>
            <person name="Spiegel L."/>
            <person name="Nascimento L."/>
            <person name="Zutavern T."/>
            <person name="O'Shaughnessy A."/>
            <person name="Dike S."/>
            <person name="Dedhia N."/>
            <person name="Preston R."/>
            <person name="Balija V."/>
            <person name="McCombie W.R."/>
            <person name="Chow T."/>
            <person name="Chen H."/>
            <person name="Chung M."/>
            <person name="Chen C."/>
            <person name="Shaw J."/>
            <person name="Wu H."/>
            <person name="Hsiao K."/>
            <person name="Chao Y."/>
            <person name="Chu M."/>
            <person name="Cheng C."/>
            <person name="Hour A."/>
            <person name="Lee P."/>
            <person name="Lin S."/>
            <person name="Lin Y."/>
            <person name="Liou J."/>
            <person name="Liu S."/>
            <person name="Hsing Y."/>
            <person name="Raghuvanshi S."/>
            <person name="Mohanty A."/>
            <person name="Bharti A.K."/>
            <person name="Gaur A."/>
            <person name="Gupta V."/>
            <person name="Kumar D."/>
            <person name="Ravi V."/>
            <person name="Vij S."/>
            <person name="Kapur A."/>
            <person name="Khurana P."/>
            <person name="Khurana P."/>
            <person name="Khurana J.P."/>
            <person name="Tyagi A.K."/>
            <person name="Gaikwad K."/>
            <person name="Singh A."/>
            <person name="Dalal V."/>
            <person name="Srivastava S."/>
            <person name="Dixit A."/>
            <person name="Pal A.K."/>
            <person name="Ghazi I.A."/>
            <person name="Yadav M."/>
            <person name="Pandit A."/>
            <person name="Bhargava A."/>
            <person name="Sureshbabu K."/>
            <person name="Batra K."/>
            <person name="Sharma T.R."/>
            <person name="Mohapatra T."/>
            <person name="Singh N.K."/>
            <person name="Messing J."/>
            <person name="Nelson A.B."/>
            <person name="Fuks G."/>
            <person name="Kavchok S."/>
            <person name="Keizer G."/>
            <person name="Linton E."/>
            <person name="Llaca V."/>
            <person name="Song R."/>
            <person name="Tanyolac B."/>
            <person name="Young S."/>
            <person name="Ho-Il K."/>
            <person name="Hahn J.H."/>
            <person name="Sangsakoo G."/>
            <person name="Vanavichit A."/>
            <person name="de Mattos Luiz.A.T."/>
            <person name="Zimmer P.D."/>
            <person name="Malone G."/>
            <person name="Dellagostin O."/>
            <person name="de Oliveira A.C."/>
            <person name="Bevan M."/>
            <person name="Bancroft I."/>
            <person name="Minx P."/>
            <person name="Cordum H."/>
            <person name="Wilson R."/>
            <person name="Cheng Z."/>
            <person name="Jin W."/>
            <person name="Jiang J."/>
            <person name="Leong S.A."/>
            <person name="Iwama H."/>
            <person name="Gojobori T."/>
            <person name="Itoh T."/>
            <person name="Niimura Y."/>
            <person name="Fujii Y."/>
            <person name="Habara T."/>
            <person name="Sakai H."/>
            <person name="Sato Y."/>
            <person name="Wilson G."/>
            <person name="Kumar K."/>
            <person name="McCouch S."/>
            <person name="Juretic N."/>
            <person name="Hoen D."/>
            <person name="Wright S."/>
            <person name="Bruskiewich R."/>
            <person name="Bureau T."/>
            <person name="Miyao A."/>
            <person name="Hirochika H."/>
            <person name="Nishikawa T."/>
            <person name="Kadowaki K."/>
            <person name="Sugiura M."/>
            <person name="Burr B."/>
            <person name="Sasaki T."/>
        </authorList>
    </citation>
    <scope>NUCLEOTIDE SEQUENCE [LARGE SCALE GENOMIC DNA]</scope>
    <source>
        <strain evidence="4">cv. Nipponbare</strain>
    </source>
</reference>
<reference evidence="2" key="1">
    <citation type="submission" date="2001-10" db="EMBL/GenBank/DDBJ databases">
        <title>Oryza sativa nipponbare(GA3) genomic DNA, chromosome 6, PAC clone:P0556B08.</title>
        <authorList>
            <person name="Sasaki T."/>
            <person name="Matsumoto T."/>
            <person name="Yamamoto K."/>
        </authorList>
    </citation>
    <scope>NUCLEOTIDE SEQUENCE</scope>
</reference>
<name>Q69Q35_ORYSJ</name>
<proteinExistence type="predicted"/>
<feature type="region of interest" description="Disordered" evidence="1">
    <location>
        <begin position="28"/>
        <end position="122"/>
    </location>
</feature>
<evidence type="ECO:0000313" key="3">
    <source>
        <dbReference type="EMBL" id="BAD36118.1"/>
    </source>
</evidence>
<dbReference type="Proteomes" id="UP000000763">
    <property type="component" value="Chromosome 6"/>
</dbReference>
<gene>
    <name evidence="3" type="ORF">P0029C06.28</name>
    <name evidence="2" type="ORF">P0556B08.4</name>
</gene>